<feature type="domain" description="PH" evidence="4">
    <location>
        <begin position="62"/>
        <end position="177"/>
    </location>
</feature>
<reference evidence="5" key="1">
    <citation type="submission" date="2009-08" db="EMBL/GenBank/DDBJ databases">
        <title>Annotation of Salpingoeca rosetta.</title>
        <authorList>
            <consortium name="The Broad Institute Genome Sequencing Platform"/>
            <person name="Russ C."/>
            <person name="Cuomo C."/>
            <person name="Burger G."/>
            <person name="Gray M.W."/>
            <person name="Holland P.W.H."/>
            <person name="King N."/>
            <person name="Lang F.B.F."/>
            <person name="Roger A.J."/>
            <person name="Ruiz-Trillo I."/>
            <person name="Young S.K."/>
            <person name="Zeng Q."/>
            <person name="Gargeya S."/>
            <person name="Alvarado L."/>
            <person name="Berlin A."/>
            <person name="Chapman S.B."/>
            <person name="Chen Z."/>
            <person name="Freedman E."/>
            <person name="Gellesch M."/>
            <person name="Goldberg J."/>
            <person name="Griggs A."/>
            <person name="Gujja S."/>
            <person name="Heilman E."/>
            <person name="Heiman D."/>
            <person name="Howarth C."/>
            <person name="Mehta T."/>
            <person name="Neiman D."/>
            <person name="Pearson M."/>
            <person name="Roberts A."/>
            <person name="Saif S."/>
            <person name="Shea T."/>
            <person name="Shenoy N."/>
            <person name="Sisk P."/>
            <person name="Stolte C."/>
            <person name="Sykes S."/>
            <person name="White J."/>
            <person name="Yandava C."/>
            <person name="Haas B."/>
            <person name="Nusbaum C."/>
            <person name="Birren B."/>
        </authorList>
    </citation>
    <scope>NUCLEOTIDE SEQUENCE [LARGE SCALE GENOMIC DNA]</scope>
    <source>
        <strain evidence="5">ATCC 50818</strain>
    </source>
</reference>
<feature type="signal peptide" evidence="3">
    <location>
        <begin position="1"/>
        <end position="23"/>
    </location>
</feature>
<dbReference type="GO" id="GO:0007032">
    <property type="term" value="P:endosome organization"/>
    <property type="evidence" value="ECO:0007669"/>
    <property type="project" value="TreeGrafter"/>
</dbReference>
<feature type="region of interest" description="Disordered" evidence="2">
    <location>
        <begin position="197"/>
        <end position="301"/>
    </location>
</feature>
<dbReference type="OMA" id="AFHASRM"/>
<name>F2TVM2_SALR5</name>
<protein>
    <recommendedName>
        <fullName evidence="4">PH domain-containing protein</fullName>
    </recommendedName>
</protein>
<dbReference type="GeneID" id="16067904"/>
<evidence type="ECO:0000256" key="1">
    <source>
        <dbReference type="ARBA" id="ARBA00022553"/>
    </source>
</evidence>
<keyword evidence="3" id="KW-0732">Signal</keyword>
<dbReference type="RefSeq" id="XP_004998690.1">
    <property type="nucleotide sequence ID" value="XM_004998633.1"/>
</dbReference>
<dbReference type="OrthoDB" id="10261837at2759"/>
<dbReference type="InterPro" id="IPR011993">
    <property type="entry name" value="PH-like_dom_sf"/>
</dbReference>
<dbReference type="SMART" id="SM00233">
    <property type="entry name" value="PH"/>
    <property type="match status" value="1"/>
</dbReference>
<feature type="compositionally biased region" description="Low complexity" evidence="2">
    <location>
        <begin position="216"/>
        <end position="234"/>
    </location>
</feature>
<dbReference type="InParanoid" id="F2TVM2"/>
<dbReference type="PROSITE" id="PS50003">
    <property type="entry name" value="PH_DOMAIN"/>
    <property type="match status" value="1"/>
</dbReference>
<evidence type="ECO:0000256" key="3">
    <source>
        <dbReference type="SAM" id="SignalP"/>
    </source>
</evidence>
<dbReference type="GO" id="GO:0042147">
    <property type="term" value="P:retrograde transport, endosome to Golgi"/>
    <property type="evidence" value="ECO:0007669"/>
    <property type="project" value="TreeGrafter"/>
</dbReference>
<dbReference type="GO" id="GO:0001881">
    <property type="term" value="P:receptor recycling"/>
    <property type="evidence" value="ECO:0007669"/>
    <property type="project" value="TreeGrafter"/>
</dbReference>
<proteinExistence type="predicted"/>
<dbReference type="SUPFAM" id="SSF50729">
    <property type="entry name" value="PH domain-like"/>
    <property type="match status" value="1"/>
</dbReference>
<feature type="compositionally biased region" description="Low complexity" evidence="2">
    <location>
        <begin position="197"/>
        <end position="208"/>
    </location>
</feature>
<evidence type="ECO:0000313" key="5">
    <source>
        <dbReference type="EMBL" id="EGD72118.1"/>
    </source>
</evidence>
<gene>
    <name evidence="5" type="ORF">PTSG_11550</name>
</gene>
<dbReference type="CDD" id="cd00821">
    <property type="entry name" value="PH"/>
    <property type="match status" value="1"/>
</dbReference>
<dbReference type="GO" id="GO:0005829">
    <property type="term" value="C:cytosol"/>
    <property type="evidence" value="ECO:0007669"/>
    <property type="project" value="GOC"/>
</dbReference>
<feature type="chain" id="PRO_5003290464" description="PH domain-containing protein" evidence="3">
    <location>
        <begin position="24"/>
        <end position="570"/>
    </location>
</feature>
<evidence type="ECO:0000256" key="2">
    <source>
        <dbReference type="SAM" id="MobiDB-lite"/>
    </source>
</evidence>
<dbReference type="InterPro" id="IPR045188">
    <property type="entry name" value="Boi1/Boi2-like"/>
</dbReference>
<accession>F2TVM2</accession>
<dbReference type="GO" id="GO:0005769">
    <property type="term" value="C:early endosome"/>
    <property type="evidence" value="ECO:0007669"/>
    <property type="project" value="TreeGrafter"/>
</dbReference>
<keyword evidence="1" id="KW-0597">Phosphoprotein</keyword>
<dbReference type="GO" id="GO:0005802">
    <property type="term" value="C:trans-Golgi network"/>
    <property type="evidence" value="ECO:0007669"/>
    <property type="project" value="TreeGrafter"/>
</dbReference>
<dbReference type="Proteomes" id="UP000007799">
    <property type="component" value="Unassembled WGS sequence"/>
</dbReference>
<dbReference type="GO" id="GO:0055037">
    <property type="term" value="C:recycling endosome"/>
    <property type="evidence" value="ECO:0007669"/>
    <property type="project" value="TreeGrafter"/>
</dbReference>
<dbReference type="KEGG" id="sre:PTSG_11550"/>
<dbReference type="Gene3D" id="2.30.29.30">
    <property type="entry name" value="Pleckstrin-homology domain (PH domain)/Phosphotyrosine-binding domain (PTB)"/>
    <property type="match status" value="1"/>
</dbReference>
<keyword evidence="6" id="KW-1185">Reference proteome</keyword>
<evidence type="ECO:0000313" key="6">
    <source>
        <dbReference type="Proteomes" id="UP000007799"/>
    </source>
</evidence>
<sequence length="570" mass="61186">MNDTRHFSVPSWTLLLVCTPLQSQPVAHSSPLQTYTTLHSPPPTMAFKALQDPFSVLSSMQPPAREGALTKLGYMSGKWQQRWFTLKGNVLAYAGSRGGGTKGQIYINQSCTVAAVPPSSKIDDNALGPYVKPKQPVAQNAFKITTPWKGTMRTFYFYAASPQDRDGWVSALSELAQGQAPQQGGGMSDIGGLMQMAGQMQQQQQQQQQGGGLGDMSGLMAMANQMQGQQATGAPGEQPPPYDAPQASAPPAKGAPHASAPPGAIYQGPRAKAGERPPAPSTPVEQLPKFPDALPMNGLGQKGAMGMGSLLKMSGQIMGAMMSHKNDPHLSKEDNAVALADKVQGASGVSNYEQQLLNAATILARDFLPEGLAGVVVTQVPEQGTLGAQYGLKPYDLVFEAEGEPFTNMEAFHASRMLAWQTKGQFTMCVFNFKDKAYRDVVIAMPPGKPNAILGIQATPVPPPTQEQLQASQQAAESEVYVKGWKKRGAMYVSSSPQHYPLSAPPSPDAHDIYVKIWRSRGPGMMVSTGEYHPLYAYKGDPGVYTEAWRRRGSMFISASGSKYVALPPR</sequence>
<dbReference type="Pfam" id="PF00169">
    <property type="entry name" value="PH"/>
    <property type="match status" value="1"/>
</dbReference>
<feature type="non-terminal residue" evidence="5">
    <location>
        <position position="1"/>
    </location>
</feature>
<dbReference type="PANTHER" id="PTHR22902">
    <property type="entry name" value="SESQUIPEDALIAN"/>
    <property type="match status" value="1"/>
</dbReference>
<dbReference type="EMBL" id="GL832955">
    <property type="protein sequence ID" value="EGD72118.1"/>
    <property type="molecule type" value="Genomic_DNA"/>
</dbReference>
<dbReference type="AlphaFoldDB" id="F2TVM2"/>
<evidence type="ECO:0000259" key="4">
    <source>
        <dbReference type="PROSITE" id="PS50003"/>
    </source>
</evidence>
<dbReference type="PANTHER" id="PTHR22902:SF27">
    <property type="entry name" value="PLECKSTRIN HOMOLOGY DOMAIN-CONTAINING FAMILY A MEMBER 3"/>
    <property type="match status" value="1"/>
</dbReference>
<organism evidence="6">
    <name type="scientific">Salpingoeca rosetta (strain ATCC 50818 / BSB-021)</name>
    <dbReference type="NCBI Taxonomy" id="946362"/>
    <lineage>
        <taxon>Eukaryota</taxon>
        <taxon>Choanoflagellata</taxon>
        <taxon>Craspedida</taxon>
        <taxon>Salpingoecidae</taxon>
        <taxon>Salpingoeca</taxon>
    </lineage>
</organism>
<dbReference type="InterPro" id="IPR001849">
    <property type="entry name" value="PH_domain"/>
</dbReference>
<dbReference type="STRING" id="946362.F2TVM2"/>